<feature type="signal peptide" evidence="5">
    <location>
        <begin position="1"/>
        <end position="36"/>
    </location>
</feature>
<comment type="similarity">
    <text evidence="1 4">Belongs to the glycosyl hydrolase 28 family.</text>
</comment>
<dbReference type="InterPro" id="IPR000743">
    <property type="entry name" value="Glyco_hydro_28"/>
</dbReference>
<evidence type="ECO:0000313" key="7">
    <source>
        <dbReference type="Proteomes" id="UP000003146"/>
    </source>
</evidence>
<keyword evidence="5" id="KW-0732">Signal</keyword>
<evidence type="ECO:0000256" key="4">
    <source>
        <dbReference type="RuleBase" id="RU361169"/>
    </source>
</evidence>
<dbReference type="PANTHER" id="PTHR31339">
    <property type="entry name" value="PECTIN LYASE-RELATED"/>
    <property type="match status" value="1"/>
</dbReference>
<reference evidence="6 7" key="2">
    <citation type="submission" date="2008-04" db="EMBL/GenBank/DDBJ databases">
        <authorList>
            <person name="Fulton L."/>
            <person name="Clifton S."/>
            <person name="Fulton B."/>
            <person name="Xu J."/>
            <person name="Minx P."/>
            <person name="Pepin K.H."/>
            <person name="Johnson M."/>
            <person name="Thiruvilangam P."/>
            <person name="Bhonagiri V."/>
            <person name="Nash W.E."/>
            <person name="Mardis E.R."/>
            <person name="Wilson R.K."/>
        </authorList>
    </citation>
    <scope>NUCLEOTIDE SEQUENCE [LARGE SCALE GENOMIC DNA]</scope>
    <source>
        <strain evidence="6 7">DSM 17136</strain>
    </source>
</reference>
<feature type="chain" id="PRO_5002789811" evidence="5">
    <location>
        <begin position="37"/>
        <end position="464"/>
    </location>
</feature>
<protein>
    <submittedName>
        <fullName evidence="6">Polygalacturonase (Pectinase)</fullName>
    </submittedName>
</protein>
<keyword evidence="3 4" id="KW-0326">Glycosidase</keyword>
<dbReference type="STRING" id="470145.BACCOP_02529"/>
<name>B3JKU8_9BACT</name>
<dbReference type="InterPro" id="IPR011050">
    <property type="entry name" value="Pectin_lyase_fold/virulence"/>
</dbReference>
<dbReference type="PANTHER" id="PTHR31339:SF9">
    <property type="entry name" value="PLASMIN AND FIBRONECTIN-BINDING PROTEIN A"/>
    <property type="match status" value="1"/>
</dbReference>
<dbReference type="InterPro" id="IPR051801">
    <property type="entry name" value="GH28_Enzymes"/>
</dbReference>
<reference evidence="6 7" key="1">
    <citation type="submission" date="2008-04" db="EMBL/GenBank/DDBJ databases">
        <title>Draft genome sequence of Bacteroides coprocola (DSM 17136).</title>
        <authorList>
            <person name="Sudarsanam P."/>
            <person name="Ley R."/>
            <person name="Guruge J."/>
            <person name="Turnbaugh P.J."/>
            <person name="Mahowald M."/>
            <person name="Liep D."/>
            <person name="Gordon J."/>
        </authorList>
    </citation>
    <scope>NUCLEOTIDE SEQUENCE [LARGE SCALE GENOMIC DNA]</scope>
    <source>
        <strain evidence="6 7">DSM 17136</strain>
    </source>
</reference>
<dbReference type="Gene3D" id="2.160.20.10">
    <property type="entry name" value="Single-stranded right-handed beta-helix, Pectin lyase-like"/>
    <property type="match status" value="1"/>
</dbReference>
<dbReference type="eggNOG" id="COG5434">
    <property type="taxonomic scope" value="Bacteria"/>
</dbReference>
<dbReference type="SUPFAM" id="SSF51126">
    <property type="entry name" value="Pectin lyase-like"/>
    <property type="match status" value="1"/>
</dbReference>
<dbReference type="HOGENOM" id="CLU_016031_8_5_10"/>
<gene>
    <name evidence="6" type="ORF">BACCOP_02529</name>
</gene>
<dbReference type="Proteomes" id="UP000003146">
    <property type="component" value="Unassembled WGS sequence"/>
</dbReference>
<keyword evidence="2 4" id="KW-0378">Hydrolase</keyword>
<organism evidence="6 7">
    <name type="scientific">Phocaeicola coprocola DSM 17136</name>
    <dbReference type="NCBI Taxonomy" id="470145"/>
    <lineage>
        <taxon>Bacteria</taxon>
        <taxon>Pseudomonadati</taxon>
        <taxon>Bacteroidota</taxon>
        <taxon>Bacteroidia</taxon>
        <taxon>Bacteroidales</taxon>
        <taxon>Bacteroidaceae</taxon>
        <taxon>Phocaeicola</taxon>
    </lineage>
</organism>
<evidence type="ECO:0000313" key="6">
    <source>
        <dbReference type="EMBL" id="EDV00442.1"/>
    </source>
</evidence>
<sequence length="464" mass="52836">MKSKDNLFYKKYTMNKVWTRCVVSIALALFVLQASAKEVFPDGTPIPDWFRQTEIVKLEDLGKSYRITDYGVLNDSTIIQTQQIQAVIDKASQEGGGVIYIPQGTFLSGSLFFKPNTHLYIEKEGTLKGSDDISDFAVIDTRMEGQNLKYFAALVNAIGVDGFTISGEGRINGNGLRYWKSFWLRRQVNPKCTNLEELRPRLVHIADSKDVQLSGVRLENSPFWTTHLYRCENVQLLNLHIFAPHFPVKAPSSDAIDIDVCTNVLVKNCYMSVNDDAVALKGGKGPWADQDKENNGANRNIIIEDCVYGLCHSALTCGSESIHNHNIILRRCRLDNAKRLLWLKMRPDTPQNYEYITVEEITGTVSSFLFAKPWKQFFDLKGRKDTPYSYSSHVTMQNITMECDVLFDVTKADDQYKLSDFTFKNLDLKVKKNAKIEVDCVDNFVLENVKVNDNIIRKQVLDFK</sequence>
<dbReference type="InterPro" id="IPR012334">
    <property type="entry name" value="Pectin_lyas_fold"/>
</dbReference>
<dbReference type="EMBL" id="ABIY02000096">
    <property type="protein sequence ID" value="EDV00442.1"/>
    <property type="molecule type" value="Genomic_DNA"/>
</dbReference>
<evidence type="ECO:0000256" key="3">
    <source>
        <dbReference type="ARBA" id="ARBA00023295"/>
    </source>
</evidence>
<dbReference type="GO" id="GO:0004650">
    <property type="term" value="F:polygalacturonase activity"/>
    <property type="evidence" value="ECO:0007669"/>
    <property type="project" value="InterPro"/>
</dbReference>
<proteinExistence type="inferred from homology"/>
<accession>B3JKU8</accession>
<dbReference type="Pfam" id="PF00295">
    <property type="entry name" value="Glyco_hydro_28"/>
    <property type="match status" value="1"/>
</dbReference>
<evidence type="ECO:0000256" key="2">
    <source>
        <dbReference type="ARBA" id="ARBA00022801"/>
    </source>
</evidence>
<dbReference type="AlphaFoldDB" id="B3JKU8"/>
<dbReference type="GO" id="GO:0005975">
    <property type="term" value="P:carbohydrate metabolic process"/>
    <property type="evidence" value="ECO:0007669"/>
    <property type="project" value="InterPro"/>
</dbReference>
<evidence type="ECO:0000256" key="1">
    <source>
        <dbReference type="ARBA" id="ARBA00008834"/>
    </source>
</evidence>
<evidence type="ECO:0000256" key="5">
    <source>
        <dbReference type="SAM" id="SignalP"/>
    </source>
</evidence>
<comment type="caution">
    <text evidence="6">The sequence shown here is derived from an EMBL/GenBank/DDBJ whole genome shotgun (WGS) entry which is preliminary data.</text>
</comment>